<organism evidence="1 2">
    <name type="scientific">phage PKM.Lu.22.1</name>
    <dbReference type="NCBI Taxonomy" id="3049197"/>
    <lineage>
        <taxon>Viruses</taxon>
        <taxon>Duplodnaviria</taxon>
        <taxon>Heunggongvirae</taxon>
        <taxon>Uroviricota</taxon>
        <taxon>Caudoviricetes</taxon>
        <taxon>Grimontviridae</taxon>
    </lineage>
</organism>
<dbReference type="EMBL" id="OQ829281">
    <property type="protein sequence ID" value="WHS68359.1"/>
    <property type="molecule type" value="Genomic_DNA"/>
</dbReference>
<keyword evidence="2" id="KW-1185">Reference proteome</keyword>
<protein>
    <submittedName>
        <fullName evidence="1">Uncharacterized protein</fullName>
    </submittedName>
</protein>
<accession>A0AAF0RDH8</accession>
<evidence type="ECO:0000313" key="1">
    <source>
        <dbReference type="EMBL" id="WHS68359.1"/>
    </source>
</evidence>
<dbReference type="Proteomes" id="UP001223176">
    <property type="component" value="Segment"/>
</dbReference>
<evidence type="ECO:0000313" key="2">
    <source>
        <dbReference type="Proteomes" id="UP001223176"/>
    </source>
</evidence>
<reference evidence="1" key="1">
    <citation type="submission" date="2023-04" db="EMBL/GenBank/DDBJ databases">
        <title>Isolation and Characterization of Novel Plasmid-specific Phages Infecting Bacteria Carrying Diverse Conjugative Plasmids.</title>
        <authorList>
            <person name="Parra B."/>
            <person name="Cockx B."/>
            <person name="Lutz V.T."/>
            <person name="Bronsted L."/>
            <person name="Smets B.F."/>
            <person name="Dechesne A."/>
        </authorList>
    </citation>
    <scope>NUCLEOTIDE SEQUENCE</scope>
</reference>
<name>A0AAF0RDH8_9CAUD</name>
<proteinExistence type="predicted"/>
<sequence length="72" mass="8375">MSVCETMKSMSPYGEVTLEEVIAQAKSQYIDWERMNFIQWNSAHGDIPREMVYHSHYIIIDGILVKCRHGSL</sequence>